<dbReference type="InterPro" id="IPR055561">
    <property type="entry name" value="DUF7137"/>
</dbReference>
<keyword evidence="2" id="KW-1133">Transmembrane helix</keyword>
<protein>
    <recommendedName>
        <fullName evidence="4">DUF7137 domain-containing protein</fullName>
    </recommendedName>
</protein>
<dbReference type="Proteomes" id="UP001304895">
    <property type="component" value="Unassembled WGS sequence"/>
</dbReference>
<evidence type="ECO:0000313" key="6">
    <source>
        <dbReference type="Proteomes" id="UP001304895"/>
    </source>
</evidence>
<feature type="compositionally biased region" description="Acidic residues" evidence="1">
    <location>
        <begin position="44"/>
        <end position="54"/>
    </location>
</feature>
<gene>
    <name evidence="5" type="ORF">BT67DRAFT_446365</name>
</gene>
<feature type="chain" id="PRO_5042994199" description="DUF7137 domain-containing protein" evidence="3">
    <location>
        <begin position="24"/>
        <end position="278"/>
    </location>
</feature>
<evidence type="ECO:0000256" key="2">
    <source>
        <dbReference type="SAM" id="Phobius"/>
    </source>
</evidence>
<evidence type="ECO:0000256" key="1">
    <source>
        <dbReference type="SAM" id="MobiDB-lite"/>
    </source>
</evidence>
<dbReference type="EMBL" id="MU853401">
    <property type="protein sequence ID" value="KAK4138200.1"/>
    <property type="molecule type" value="Genomic_DNA"/>
</dbReference>
<feature type="compositionally biased region" description="Polar residues" evidence="1">
    <location>
        <begin position="79"/>
        <end position="102"/>
    </location>
</feature>
<feature type="compositionally biased region" description="Polar residues" evidence="1">
    <location>
        <begin position="55"/>
        <end position="72"/>
    </location>
</feature>
<keyword evidence="6" id="KW-1185">Reference proteome</keyword>
<evidence type="ECO:0000259" key="4">
    <source>
        <dbReference type="Pfam" id="PF23585"/>
    </source>
</evidence>
<evidence type="ECO:0000313" key="5">
    <source>
        <dbReference type="EMBL" id="KAK4138200.1"/>
    </source>
</evidence>
<reference evidence="5" key="1">
    <citation type="journal article" date="2023" name="Mol. Phylogenet. Evol.">
        <title>Genome-scale phylogeny and comparative genomics of the fungal order Sordariales.</title>
        <authorList>
            <person name="Hensen N."/>
            <person name="Bonometti L."/>
            <person name="Westerberg I."/>
            <person name="Brannstrom I.O."/>
            <person name="Guillou S."/>
            <person name="Cros-Aarteil S."/>
            <person name="Calhoun S."/>
            <person name="Haridas S."/>
            <person name="Kuo A."/>
            <person name="Mondo S."/>
            <person name="Pangilinan J."/>
            <person name="Riley R."/>
            <person name="LaButti K."/>
            <person name="Andreopoulos B."/>
            <person name="Lipzen A."/>
            <person name="Chen C."/>
            <person name="Yan M."/>
            <person name="Daum C."/>
            <person name="Ng V."/>
            <person name="Clum A."/>
            <person name="Steindorff A."/>
            <person name="Ohm R.A."/>
            <person name="Martin F."/>
            <person name="Silar P."/>
            <person name="Natvig D.O."/>
            <person name="Lalanne C."/>
            <person name="Gautier V."/>
            <person name="Ament-Velasquez S.L."/>
            <person name="Kruys A."/>
            <person name="Hutchinson M.I."/>
            <person name="Powell A.J."/>
            <person name="Barry K."/>
            <person name="Miller A.N."/>
            <person name="Grigoriev I.V."/>
            <person name="Debuchy R."/>
            <person name="Gladieux P."/>
            <person name="Hiltunen Thoren M."/>
            <person name="Johannesson H."/>
        </authorList>
    </citation>
    <scope>NUCLEOTIDE SEQUENCE</scope>
    <source>
        <strain evidence="5">CBS 123565</strain>
    </source>
</reference>
<dbReference type="AlphaFoldDB" id="A0AAN6ZGF7"/>
<name>A0AAN6ZGF7_9PEZI</name>
<dbReference type="Pfam" id="PF23585">
    <property type="entry name" value="DUF7137"/>
    <property type="match status" value="1"/>
</dbReference>
<reference evidence="5" key="2">
    <citation type="submission" date="2023-05" db="EMBL/GenBank/DDBJ databases">
        <authorList>
            <consortium name="Lawrence Berkeley National Laboratory"/>
            <person name="Steindorff A."/>
            <person name="Hensen N."/>
            <person name="Bonometti L."/>
            <person name="Westerberg I."/>
            <person name="Brannstrom I.O."/>
            <person name="Guillou S."/>
            <person name="Cros-Aarteil S."/>
            <person name="Calhoun S."/>
            <person name="Haridas S."/>
            <person name="Kuo A."/>
            <person name="Mondo S."/>
            <person name="Pangilinan J."/>
            <person name="Riley R."/>
            <person name="Labutti K."/>
            <person name="Andreopoulos B."/>
            <person name="Lipzen A."/>
            <person name="Chen C."/>
            <person name="Yanf M."/>
            <person name="Daum C."/>
            <person name="Ng V."/>
            <person name="Clum A."/>
            <person name="Ohm R."/>
            <person name="Martin F."/>
            <person name="Silar P."/>
            <person name="Natvig D."/>
            <person name="Lalanne C."/>
            <person name="Gautier V."/>
            <person name="Ament-Velasquez S.L."/>
            <person name="Kruys A."/>
            <person name="Hutchinson M.I."/>
            <person name="Powell A.J."/>
            <person name="Barry K."/>
            <person name="Miller A.N."/>
            <person name="Grigoriev I.V."/>
            <person name="Debuchy R."/>
            <person name="Gladieux P."/>
            <person name="Thoren M.H."/>
            <person name="Johannesson H."/>
        </authorList>
    </citation>
    <scope>NUCLEOTIDE SEQUENCE</scope>
    <source>
        <strain evidence="5">CBS 123565</strain>
    </source>
</reference>
<comment type="caution">
    <text evidence="5">The sequence shown here is derived from an EMBL/GenBank/DDBJ whole genome shotgun (WGS) entry which is preliminary data.</text>
</comment>
<dbReference type="PANTHER" id="PTHR42028:SF1">
    <property type="entry name" value="YALI0E30657P"/>
    <property type="match status" value="1"/>
</dbReference>
<feature type="signal peptide" evidence="3">
    <location>
        <begin position="1"/>
        <end position="23"/>
    </location>
</feature>
<keyword evidence="2" id="KW-0472">Membrane</keyword>
<feature type="domain" description="DUF7137" evidence="4">
    <location>
        <begin position="104"/>
        <end position="239"/>
    </location>
</feature>
<accession>A0AAN6ZGF7</accession>
<proteinExistence type="predicted"/>
<feature type="region of interest" description="Disordered" evidence="1">
    <location>
        <begin position="44"/>
        <end position="107"/>
    </location>
</feature>
<organism evidence="5 6">
    <name type="scientific">Trichocladium antarcticum</name>
    <dbReference type="NCBI Taxonomy" id="1450529"/>
    <lineage>
        <taxon>Eukaryota</taxon>
        <taxon>Fungi</taxon>
        <taxon>Dikarya</taxon>
        <taxon>Ascomycota</taxon>
        <taxon>Pezizomycotina</taxon>
        <taxon>Sordariomycetes</taxon>
        <taxon>Sordariomycetidae</taxon>
        <taxon>Sordariales</taxon>
        <taxon>Chaetomiaceae</taxon>
        <taxon>Trichocladium</taxon>
    </lineage>
</organism>
<keyword evidence="2" id="KW-0812">Transmembrane</keyword>
<keyword evidence="3" id="KW-0732">Signal</keyword>
<evidence type="ECO:0000256" key="3">
    <source>
        <dbReference type="SAM" id="SignalP"/>
    </source>
</evidence>
<sequence>MKTPLSVGHLVVTLLSLTPAVSALAWPRWLPEIDALVVRADDASAEEGSNDEDQQSTTKKSPMQPITTSLNTGGMAETGTATDSATSNSTRTSAPKKTQFNPQDPAGGVAMITPSVMDGLQLYKIEDKIKWVWNYTNLQGKPAAIDVYIKCSKVAQPWTLTQNMSFAEPATFVWDTDAFKKKSVATPLLTEQYTLVIADSDGGISAAPEAGFLAPFSGIRFGLYEKKAYHDNGDGYQCASCSGAMSGLDTRAVGVAMAMSAVTVLSFTWFVAGVGAFV</sequence>
<dbReference type="PANTHER" id="PTHR42028">
    <property type="entry name" value="CHROMOSOME 1, WHOLE GENOME SHOTGUN SEQUENCE"/>
    <property type="match status" value="1"/>
</dbReference>
<feature type="transmembrane region" description="Helical" evidence="2">
    <location>
        <begin position="252"/>
        <end position="277"/>
    </location>
</feature>